<feature type="domain" description="HAMP" evidence="17">
    <location>
        <begin position="190"/>
        <end position="244"/>
    </location>
</feature>
<keyword evidence="13" id="KW-0902">Two-component regulatory system</keyword>
<dbReference type="InterPro" id="IPR004358">
    <property type="entry name" value="Sig_transdc_His_kin-like_C"/>
</dbReference>
<comment type="caution">
    <text evidence="18">The sequence shown here is derived from an EMBL/GenBank/DDBJ whole genome shotgun (WGS) entry which is preliminary data.</text>
</comment>
<keyword evidence="12 15" id="KW-1133">Transmembrane helix</keyword>
<evidence type="ECO:0000256" key="12">
    <source>
        <dbReference type="ARBA" id="ARBA00022989"/>
    </source>
</evidence>
<dbReference type="PROSITE" id="PS50885">
    <property type="entry name" value="HAMP"/>
    <property type="match status" value="1"/>
</dbReference>
<dbReference type="AlphaFoldDB" id="A0A1Q8YFP7"/>
<dbReference type="InterPro" id="IPR050980">
    <property type="entry name" value="2C_sensor_his_kinase"/>
</dbReference>
<evidence type="ECO:0000256" key="7">
    <source>
        <dbReference type="ARBA" id="ARBA00022679"/>
    </source>
</evidence>
<sequence>MSDLTMPAPLDDSGQPKAKLGISLFWRTFFLLGLLLVGSAIAWTQTLQEMELEPRTVQTANQIASVVNLSRAAVMHADAIARVSLFKTMKDQEQLIIRPREPKDVFEPLAKSTLNSRMVGQLQSRLGLDTVVADSVNQQPGLWIGFSIDRDQYWLQTDRNRFEQPSGRIWTIWLLTAVALSLAGAAGIARLINRPLKDLSRAASRVHEGDFQATALDETVATQEIRAVNFGFNRMTRKLAQIEQDRMVMLAGISHDLRTPLARLRLETEMSVPDPQARDAMAGDIAQLDAIIGKFLDYARPGDVRLYPVSLNDMVEACLEPLRKRPDLVFKVALQDRLMVLADPVELQRALDNLLENAARYGKSDGVEVTRVDISARASTNKVLLRLRDHGVGVPADQLKQLTAPFFRGESARTAANSTGLGLTIVEQIILRMGGSFDLSIASGGGLCANIALQRAPGGLPEGVALQQPIDG</sequence>
<dbReference type="InterPro" id="IPR003594">
    <property type="entry name" value="HATPase_dom"/>
</dbReference>
<evidence type="ECO:0000256" key="8">
    <source>
        <dbReference type="ARBA" id="ARBA00022692"/>
    </source>
</evidence>
<organism evidence="18 19">
    <name type="scientific">Rhodoferax antarcticus ANT.BR</name>
    <dbReference type="NCBI Taxonomy" id="1111071"/>
    <lineage>
        <taxon>Bacteria</taxon>
        <taxon>Pseudomonadati</taxon>
        <taxon>Pseudomonadota</taxon>
        <taxon>Betaproteobacteria</taxon>
        <taxon>Burkholderiales</taxon>
        <taxon>Comamonadaceae</taxon>
        <taxon>Rhodoferax</taxon>
    </lineage>
</organism>
<dbReference type="InterPro" id="IPR032408">
    <property type="entry name" value="RisS_PPD"/>
</dbReference>
<evidence type="ECO:0000256" key="4">
    <source>
        <dbReference type="ARBA" id="ARBA00022475"/>
    </source>
</evidence>
<feature type="transmembrane region" description="Helical" evidence="15">
    <location>
        <begin position="169"/>
        <end position="192"/>
    </location>
</feature>
<accession>A0A1Q8YFP7</accession>
<dbReference type="InterPro" id="IPR003660">
    <property type="entry name" value="HAMP_dom"/>
</dbReference>
<gene>
    <name evidence="18" type="ORF">BLL52_2979</name>
</gene>
<dbReference type="Pfam" id="PF16524">
    <property type="entry name" value="RisS_PPD"/>
    <property type="match status" value="1"/>
</dbReference>
<evidence type="ECO:0000256" key="13">
    <source>
        <dbReference type="ARBA" id="ARBA00023012"/>
    </source>
</evidence>
<evidence type="ECO:0000256" key="10">
    <source>
        <dbReference type="ARBA" id="ARBA00022777"/>
    </source>
</evidence>
<comment type="subcellular location">
    <subcellularLocation>
        <location evidence="2">Cell inner membrane</location>
        <topology evidence="2">Multi-pass membrane protein</topology>
    </subcellularLocation>
</comment>
<evidence type="ECO:0000256" key="5">
    <source>
        <dbReference type="ARBA" id="ARBA00022519"/>
    </source>
</evidence>
<keyword evidence="19" id="KW-1185">Reference proteome</keyword>
<evidence type="ECO:0000259" key="17">
    <source>
        <dbReference type="PROSITE" id="PS50885"/>
    </source>
</evidence>
<proteinExistence type="predicted"/>
<keyword evidence="11" id="KW-0067">ATP-binding</keyword>
<dbReference type="InterPro" id="IPR003661">
    <property type="entry name" value="HisK_dim/P_dom"/>
</dbReference>
<keyword evidence="9" id="KW-0547">Nucleotide-binding</keyword>
<keyword evidence="10 18" id="KW-0418">Kinase</keyword>
<name>A0A1Q8YFP7_9BURK</name>
<keyword evidence="4" id="KW-1003">Cell membrane</keyword>
<dbReference type="Pfam" id="PF00512">
    <property type="entry name" value="HisKA"/>
    <property type="match status" value="1"/>
</dbReference>
<dbReference type="Gene3D" id="3.30.565.10">
    <property type="entry name" value="Histidine kinase-like ATPase, C-terminal domain"/>
    <property type="match status" value="1"/>
</dbReference>
<evidence type="ECO:0000256" key="2">
    <source>
        <dbReference type="ARBA" id="ARBA00004429"/>
    </source>
</evidence>
<dbReference type="SMART" id="SM00388">
    <property type="entry name" value="HisKA"/>
    <property type="match status" value="1"/>
</dbReference>
<dbReference type="SMART" id="SM00387">
    <property type="entry name" value="HATPase_c"/>
    <property type="match status" value="1"/>
</dbReference>
<protein>
    <recommendedName>
        <fullName evidence="3">histidine kinase</fullName>
        <ecNumber evidence="3">2.7.13.3</ecNumber>
    </recommendedName>
</protein>
<feature type="transmembrane region" description="Helical" evidence="15">
    <location>
        <begin position="20"/>
        <end position="43"/>
    </location>
</feature>
<dbReference type="GO" id="GO:0000155">
    <property type="term" value="F:phosphorelay sensor kinase activity"/>
    <property type="evidence" value="ECO:0007669"/>
    <property type="project" value="InterPro"/>
</dbReference>
<dbReference type="Pfam" id="PF02518">
    <property type="entry name" value="HATPase_c"/>
    <property type="match status" value="1"/>
</dbReference>
<dbReference type="Gene3D" id="3.30.450.300">
    <property type="entry name" value="Sensor histidine kinase RisS, periplasmic domain"/>
    <property type="match status" value="1"/>
</dbReference>
<dbReference type="PRINTS" id="PR00344">
    <property type="entry name" value="BCTRLSENSOR"/>
</dbReference>
<keyword evidence="8 15" id="KW-0812">Transmembrane</keyword>
<dbReference type="EMBL" id="MSYM01000013">
    <property type="protein sequence ID" value="OLP06739.1"/>
    <property type="molecule type" value="Genomic_DNA"/>
</dbReference>
<evidence type="ECO:0000256" key="15">
    <source>
        <dbReference type="SAM" id="Phobius"/>
    </source>
</evidence>
<dbReference type="SUPFAM" id="SSF47384">
    <property type="entry name" value="Homodimeric domain of signal transducing histidine kinase"/>
    <property type="match status" value="1"/>
</dbReference>
<evidence type="ECO:0000313" key="18">
    <source>
        <dbReference type="EMBL" id="OLP06739.1"/>
    </source>
</evidence>
<dbReference type="STRING" id="81479.RA876_08890"/>
<evidence type="ECO:0000256" key="11">
    <source>
        <dbReference type="ARBA" id="ARBA00022840"/>
    </source>
</evidence>
<keyword evidence="5" id="KW-0997">Cell inner membrane</keyword>
<keyword evidence="6" id="KW-0597">Phosphoprotein</keyword>
<evidence type="ECO:0000313" key="19">
    <source>
        <dbReference type="Proteomes" id="UP000185911"/>
    </source>
</evidence>
<dbReference type="PANTHER" id="PTHR44936:SF5">
    <property type="entry name" value="SENSOR HISTIDINE KINASE ENVZ"/>
    <property type="match status" value="1"/>
</dbReference>
<keyword evidence="7" id="KW-0808">Transferase</keyword>
<dbReference type="EC" id="2.7.13.3" evidence="3"/>
<evidence type="ECO:0000259" key="16">
    <source>
        <dbReference type="PROSITE" id="PS50109"/>
    </source>
</evidence>
<dbReference type="Proteomes" id="UP000185911">
    <property type="component" value="Unassembled WGS sequence"/>
</dbReference>
<evidence type="ECO:0000256" key="1">
    <source>
        <dbReference type="ARBA" id="ARBA00000085"/>
    </source>
</evidence>
<evidence type="ECO:0000256" key="9">
    <source>
        <dbReference type="ARBA" id="ARBA00022741"/>
    </source>
</evidence>
<dbReference type="CDD" id="cd00082">
    <property type="entry name" value="HisKA"/>
    <property type="match status" value="1"/>
</dbReference>
<keyword evidence="14 15" id="KW-0472">Membrane</keyword>
<dbReference type="InterPro" id="IPR036890">
    <property type="entry name" value="HATPase_C_sf"/>
</dbReference>
<dbReference type="InterPro" id="IPR005467">
    <property type="entry name" value="His_kinase_dom"/>
</dbReference>
<reference evidence="18 19" key="1">
    <citation type="submission" date="2017-01" db="EMBL/GenBank/DDBJ databases">
        <title>Genome sequence of Rhodoferax antarcticus ANT.BR, a psychrophilic purple nonsulfur bacterium from an Antarctic microbial mat.</title>
        <authorList>
            <person name="Baker J."/>
            <person name="Riester C."/>
            <person name="Skinner B."/>
            <person name="Newell A."/>
            <person name="Swingley W."/>
            <person name="Madigan M."/>
            <person name="Jung D."/>
            <person name="Asao M."/>
            <person name="Chen M."/>
            <person name="Loughlin P."/>
            <person name="Pan H."/>
            <person name="Lin S."/>
            <person name="Li N."/>
            <person name="Shaw J."/>
            <person name="Prado M."/>
            <person name="Sherman C."/>
            <person name="Li X."/>
            <person name="Tang J."/>
            <person name="Blankenship R."/>
            <person name="Zhao T."/>
            <person name="Touchman J."/>
            <person name="Sattley M."/>
        </authorList>
    </citation>
    <scope>NUCLEOTIDE SEQUENCE [LARGE SCALE GENOMIC DNA]</scope>
    <source>
        <strain evidence="18 19">ANT.BR</strain>
    </source>
</reference>
<comment type="catalytic activity">
    <reaction evidence="1">
        <text>ATP + protein L-histidine = ADP + protein N-phospho-L-histidine.</text>
        <dbReference type="EC" id="2.7.13.3"/>
    </reaction>
</comment>
<dbReference type="Gene3D" id="1.10.287.130">
    <property type="match status" value="1"/>
</dbReference>
<dbReference type="GO" id="GO:0005524">
    <property type="term" value="F:ATP binding"/>
    <property type="evidence" value="ECO:0007669"/>
    <property type="project" value="UniProtKB-KW"/>
</dbReference>
<dbReference type="SUPFAM" id="SSF55874">
    <property type="entry name" value="ATPase domain of HSP90 chaperone/DNA topoisomerase II/histidine kinase"/>
    <property type="match status" value="1"/>
</dbReference>
<dbReference type="GO" id="GO:0005886">
    <property type="term" value="C:plasma membrane"/>
    <property type="evidence" value="ECO:0007669"/>
    <property type="project" value="UniProtKB-SubCell"/>
</dbReference>
<dbReference type="CDD" id="cd06225">
    <property type="entry name" value="HAMP"/>
    <property type="match status" value="1"/>
</dbReference>
<dbReference type="InterPro" id="IPR038421">
    <property type="entry name" value="RisS_PPD_sf"/>
</dbReference>
<evidence type="ECO:0000256" key="3">
    <source>
        <dbReference type="ARBA" id="ARBA00012438"/>
    </source>
</evidence>
<feature type="domain" description="Histidine kinase" evidence="16">
    <location>
        <begin position="252"/>
        <end position="457"/>
    </location>
</feature>
<dbReference type="SMART" id="SM00304">
    <property type="entry name" value="HAMP"/>
    <property type="match status" value="1"/>
</dbReference>
<evidence type="ECO:0000256" key="6">
    <source>
        <dbReference type="ARBA" id="ARBA00022553"/>
    </source>
</evidence>
<dbReference type="PROSITE" id="PS50109">
    <property type="entry name" value="HIS_KIN"/>
    <property type="match status" value="1"/>
</dbReference>
<evidence type="ECO:0000256" key="14">
    <source>
        <dbReference type="ARBA" id="ARBA00023136"/>
    </source>
</evidence>
<dbReference type="Pfam" id="PF00672">
    <property type="entry name" value="HAMP"/>
    <property type="match status" value="1"/>
</dbReference>
<dbReference type="InterPro" id="IPR036097">
    <property type="entry name" value="HisK_dim/P_sf"/>
</dbReference>
<dbReference type="PANTHER" id="PTHR44936">
    <property type="entry name" value="SENSOR PROTEIN CREC"/>
    <property type="match status" value="1"/>
</dbReference>